<dbReference type="AlphaFoldDB" id="A0A7I8IVH1"/>
<feature type="region of interest" description="Disordered" evidence="1">
    <location>
        <begin position="1"/>
        <end position="22"/>
    </location>
</feature>
<sequence>MIQACAHVEVQQRSTPTPSQIY</sequence>
<accession>A0A7I8IVH1</accession>
<organism evidence="2">
    <name type="scientific">Spirodela intermedia</name>
    <name type="common">Intermediate duckweed</name>
    <dbReference type="NCBI Taxonomy" id="51605"/>
    <lineage>
        <taxon>Eukaryota</taxon>
        <taxon>Viridiplantae</taxon>
        <taxon>Streptophyta</taxon>
        <taxon>Embryophyta</taxon>
        <taxon>Tracheophyta</taxon>
        <taxon>Spermatophyta</taxon>
        <taxon>Magnoliopsida</taxon>
        <taxon>Liliopsida</taxon>
        <taxon>Araceae</taxon>
        <taxon>Lemnoideae</taxon>
        <taxon>Spirodela</taxon>
    </lineage>
</organism>
<evidence type="ECO:0000313" key="2">
    <source>
        <dbReference type="EMBL" id="CAA2621949.1"/>
    </source>
</evidence>
<proteinExistence type="predicted"/>
<name>A0A7I8IVH1_SPIIN</name>
<dbReference type="EMBL" id="LR746269">
    <property type="protein sequence ID" value="CAA7397998.1"/>
    <property type="molecule type" value="Genomic_DNA"/>
</dbReference>
<protein>
    <submittedName>
        <fullName evidence="2">Uncharacterized protein</fullName>
    </submittedName>
</protein>
<keyword evidence="4" id="KW-1185">Reference proteome</keyword>
<feature type="compositionally biased region" description="Polar residues" evidence="1">
    <location>
        <begin position="11"/>
        <end position="22"/>
    </location>
</feature>
<gene>
    <name evidence="2" type="ORF">SI7747_06008017</name>
    <name evidence="3" type="ORF">SI8410_06008663</name>
</gene>
<evidence type="ECO:0000313" key="4">
    <source>
        <dbReference type="Proteomes" id="UP000663760"/>
    </source>
</evidence>
<reference evidence="2" key="1">
    <citation type="submission" date="2019-12" db="EMBL/GenBank/DDBJ databases">
        <authorList>
            <person name="Scholz U."/>
            <person name="Mascher M."/>
            <person name="Fiebig A."/>
        </authorList>
    </citation>
    <scope>NUCLEOTIDE SEQUENCE</scope>
</reference>
<evidence type="ECO:0000256" key="1">
    <source>
        <dbReference type="SAM" id="MobiDB-lite"/>
    </source>
</evidence>
<dbReference type="EMBL" id="LR743593">
    <property type="protein sequence ID" value="CAA2621949.1"/>
    <property type="molecule type" value="Genomic_DNA"/>
</dbReference>
<dbReference type="Proteomes" id="UP000663760">
    <property type="component" value="Chromosome 6"/>
</dbReference>
<evidence type="ECO:0000313" key="3">
    <source>
        <dbReference type="EMBL" id="CAA7397998.1"/>
    </source>
</evidence>